<feature type="region of interest" description="Disordered" evidence="1">
    <location>
        <begin position="1"/>
        <end position="21"/>
    </location>
</feature>
<feature type="compositionally biased region" description="Basic and acidic residues" evidence="1">
    <location>
        <begin position="1"/>
        <end position="10"/>
    </location>
</feature>
<sequence length="72" mass="8306">MPDDFDRAQDAAEVNNQDALERQRIRAHNTLHFAARGECLNPHCAEPFAANDNERLYCGPDCESEHRRLRRA</sequence>
<protein>
    <submittedName>
        <fullName evidence="2">Putative DNA-directed RNA polymerase subunit alpha</fullName>
    </submittedName>
</protein>
<name>A0A873WGU6_9CAUD</name>
<evidence type="ECO:0000256" key="1">
    <source>
        <dbReference type="SAM" id="MobiDB-lite"/>
    </source>
</evidence>
<dbReference type="GO" id="GO:0000428">
    <property type="term" value="C:DNA-directed RNA polymerase complex"/>
    <property type="evidence" value="ECO:0007669"/>
    <property type="project" value="UniProtKB-KW"/>
</dbReference>
<reference evidence="2" key="1">
    <citation type="submission" date="2020-07" db="EMBL/GenBank/DDBJ databases">
        <title>Complete genome sequence of Burkholderia cenocepacia myophage Mica.</title>
        <authorList>
            <person name="Garcia J.A."/>
            <person name="Yao G.W."/>
            <person name="Guadalupe Vizoso-Pinto M."/>
            <person name="Gonzalez C."/>
            <person name="Liu M.L."/>
            <person name="Gill J."/>
        </authorList>
    </citation>
    <scope>NUCLEOTIDE SEQUENCE</scope>
</reference>
<evidence type="ECO:0000313" key="3">
    <source>
        <dbReference type="Proteomes" id="UP000663491"/>
    </source>
</evidence>
<evidence type="ECO:0000313" key="2">
    <source>
        <dbReference type="EMBL" id="QPB08646.1"/>
    </source>
</evidence>
<proteinExistence type="predicted"/>
<keyword evidence="2" id="KW-0240">DNA-directed RNA polymerase</keyword>
<accession>A0A873WGU6</accession>
<gene>
    <name evidence="2" type="ORF">CPT_Mica_034</name>
</gene>
<keyword evidence="2" id="KW-0804">Transcription</keyword>
<dbReference type="Proteomes" id="UP000663491">
    <property type="component" value="Segment"/>
</dbReference>
<organism evidence="2 3">
    <name type="scientific">Burkholderia phage Mica</name>
    <dbReference type="NCBI Taxonomy" id="2767579"/>
    <lineage>
        <taxon>Viruses</taxon>
        <taxon>Duplodnaviria</taxon>
        <taxon>Heunggongvirae</taxon>
        <taxon>Uroviricota</taxon>
        <taxon>Caudoviricetes</taxon>
        <taxon>Micavirus</taxon>
        <taxon>Micavirus Mica</taxon>
    </lineage>
</organism>
<dbReference type="EMBL" id="MT701586">
    <property type="protein sequence ID" value="QPB08646.1"/>
    <property type="molecule type" value="Genomic_DNA"/>
</dbReference>
<keyword evidence="3" id="KW-1185">Reference proteome</keyword>